<reference evidence="1" key="1">
    <citation type="submission" date="2018-05" db="EMBL/GenBank/DDBJ databases">
        <authorList>
            <person name="Lanie J.A."/>
            <person name="Ng W.-L."/>
            <person name="Kazmierczak K.M."/>
            <person name="Andrzejewski T.M."/>
            <person name="Davidsen T.M."/>
            <person name="Wayne K.J."/>
            <person name="Tettelin H."/>
            <person name="Glass J.I."/>
            <person name="Rusch D."/>
            <person name="Podicherti R."/>
            <person name="Tsui H.-C.T."/>
            <person name="Winkler M.E."/>
        </authorList>
    </citation>
    <scope>NUCLEOTIDE SEQUENCE</scope>
</reference>
<evidence type="ECO:0000313" key="1">
    <source>
        <dbReference type="EMBL" id="SVD81775.1"/>
    </source>
</evidence>
<proteinExistence type="predicted"/>
<dbReference type="AlphaFoldDB" id="A0A382YG06"/>
<accession>A0A382YG06</accession>
<dbReference type="EMBL" id="UINC01175248">
    <property type="protein sequence ID" value="SVD81775.1"/>
    <property type="molecule type" value="Genomic_DNA"/>
</dbReference>
<name>A0A382YG06_9ZZZZ</name>
<sequence length="89" mass="10439">MKHILLIIIIILIIPYHSFSEEYIIIRVCKAITGCPVNIDTGECPTCIMEKRKVQEKIIVKRRDRKRNRKLSKESLLVNHCCGIHNLKR</sequence>
<organism evidence="1">
    <name type="scientific">marine metagenome</name>
    <dbReference type="NCBI Taxonomy" id="408172"/>
    <lineage>
        <taxon>unclassified sequences</taxon>
        <taxon>metagenomes</taxon>
        <taxon>ecological metagenomes</taxon>
    </lineage>
</organism>
<protein>
    <submittedName>
        <fullName evidence="1">Uncharacterized protein</fullName>
    </submittedName>
</protein>
<gene>
    <name evidence="1" type="ORF">METZ01_LOCUS434629</name>
</gene>